<dbReference type="InterPro" id="IPR049945">
    <property type="entry name" value="AAA_22"/>
</dbReference>
<keyword evidence="2" id="KW-0812">Transmembrane</keyword>
<feature type="transmembrane region" description="Helical" evidence="2">
    <location>
        <begin position="269"/>
        <end position="294"/>
    </location>
</feature>
<accession>A0ABT2YVQ4</accession>
<dbReference type="InterPro" id="IPR027417">
    <property type="entry name" value="P-loop_NTPase"/>
</dbReference>
<keyword evidence="2" id="KW-0472">Membrane</keyword>
<dbReference type="Pfam" id="PF13401">
    <property type="entry name" value="AAA_22"/>
    <property type="match status" value="1"/>
</dbReference>
<feature type="domain" description="SPOR" evidence="3">
    <location>
        <begin position="416"/>
        <end position="494"/>
    </location>
</feature>
<comment type="caution">
    <text evidence="4">The sequence shown here is derived from an EMBL/GenBank/DDBJ whole genome shotgun (WGS) entry which is preliminary data.</text>
</comment>
<dbReference type="EMBL" id="JAOVZB010000007">
    <property type="protein sequence ID" value="MCV2403991.1"/>
    <property type="molecule type" value="Genomic_DNA"/>
</dbReference>
<dbReference type="SUPFAM" id="SSF52540">
    <property type="entry name" value="P-loop containing nucleoside triphosphate hydrolases"/>
    <property type="match status" value="1"/>
</dbReference>
<dbReference type="Proteomes" id="UP001209713">
    <property type="component" value="Unassembled WGS sequence"/>
</dbReference>
<name>A0ABT2YVQ4_9GAMM</name>
<organism evidence="4 5">
    <name type="scientific">Marinomonas sargassi</name>
    <dbReference type="NCBI Taxonomy" id="2984494"/>
    <lineage>
        <taxon>Bacteria</taxon>
        <taxon>Pseudomonadati</taxon>
        <taxon>Pseudomonadota</taxon>
        <taxon>Gammaproteobacteria</taxon>
        <taxon>Oceanospirillales</taxon>
        <taxon>Oceanospirillaceae</taxon>
        <taxon>Marinomonas</taxon>
    </lineage>
</organism>
<dbReference type="InterPro" id="IPR052026">
    <property type="entry name" value="ExeA_AAA_ATPase_DNA-bind"/>
</dbReference>
<evidence type="ECO:0000259" key="3">
    <source>
        <dbReference type="PROSITE" id="PS51724"/>
    </source>
</evidence>
<keyword evidence="2" id="KW-1133">Transmembrane helix</keyword>
<evidence type="ECO:0000313" key="4">
    <source>
        <dbReference type="EMBL" id="MCV2403991.1"/>
    </source>
</evidence>
<protein>
    <submittedName>
        <fullName evidence="4">AAA family ATPase</fullName>
    </submittedName>
</protein>
<feature type="region of interest" description="Disordered" evidence="1">
    <location>
        <begin position="299"/>
        <end position="323"/>
    </location>
</feature>
<dbReference type="Pfam" id="PF05036">
    <property type="entry name" value="SPOR"/>
    <property type="match status" value="1"/>
</dbReference>
<feature type="compositionally biased region" description="Polar residues" evidence="1">
    <location>
        <begin position="299"/>
        <end position="308"/>
    </location>
</feature>
<sequence>MPKPEFQFDLEDALDQPSKAALRDPFGSKDVSVYFASEEGNQQLALLEHLSRYSNLLSVVQGPQGSGKSRFLMEFSRHQDETTVVSHVKGTMLMTAGQLLQAIYAGFAGHFSQPPNEATFGPLLKFSHELDEQGQAALVLIDNAQELNTDAVSMLLDMMSLATDSQTVPHVVLFSEYSLARNLDAYQSSRYEQLSHALTLAPYSLEQTRAYLLHRVRAIGGEINLPFTDKQVAKIHQESGGYPGRINTSAQAMMGIGSKPAKKGMRLNLAMGFPLVHMALLSIVMLGILVVALFSGQSDETPTATDRTANVIPLSPRQGQSSEETIARIDAMQKRIGQSDPLVLPPIQSGTVLPPISTSAVATPTPEPTTIPTAPIRSEAPLLEPAPVAPVTTPAIEVAPAVEQQDAFDKSQWWLSQNPNRYTLQLLGTHNKGTVQSFIRDQGSVDALGYFKSTHQNKDWYVVVYGSYQNRSEAIAASENLPKDLRDLNPWARSARGIQDDIRKAQ</sequence>
<evidence type="ECO:0000256" key="2">
    <source>
        <dbReference type="SAM" id="Phobius"/>
    </source>
</evidence>
<reference evidence="4 5" key="1">
    <citation type="submission" date="2022-10" db="EMBL/GenBank/DDBJ databases">
        <title>Marinomonas transparenta sp. nov. and Marinomonas sargassi sp. nov., isolated from marine alga (Sargassum natans (L.) Gaillon).</title>
        <authorList>
            <person name="Wang Y."/>
        </authorList>
    </citation>
    <scope>NUCLEOTIDE SEQUENCE [LARGE SCALE GENOMIC DNA]</scope>
    <source>
        <strain evidence="4 5">C2222</strain>
    </source>
</reference>
<dbReference type="InterPro" id="IPR036680">
    <property type="entry name" value="SPOR-like_sf"/>
</dbReference>
<evidence type="ECO:0000256" key="1">
    <source>
        <dbReference type="SAM" id="MobiDB-lite"/>
    </source>
</evidence>
<gene>
    <name evidence="4" type="ORF">OFY17_14065</name>
</gene>
<proteinExistence type="predicted"/>
<dbReference type="Gene3D" id="3.30.70.1070">
    <property type="entry name" value="Sporulation related repeat"/>
    <property type="match status" value="1"/>
</dbReference>
<dbReference type="PROSITE" id="PS51724">
    <property type="entry name" value="SPOR"/>
    <property type="match status" value="1"/>
</dbReference>
<evidence type="ECO:0000313" key="5">
    <source>
        <dbReference type="Proteomes" id="UP001209713"/>
    </source>
</evidence>
<keyword evidence="5" id="KW-1185">Reference proteome</keyword>
<dbReference type="Gene3D" id="3.40.50.300">
    <property type="entry name" value="P-loop containing nucleotide triphosphate hydrolases"/>
    <property type="match status" value="1"/>
</dbReference>
<dbReference type="PANTHER" id="PTHR35894">
    <property type="entry name" value="GENERAL SECRETION PATHWAY PROTEIN A-RELATED"/>
    <property type="match status" value="1"/>
</dbReference>
<dbReference type="RefSeq" id="WP_263531375.1">
    <property type="nucleotide sequence ID" value="NZ_JAOVZB010000007.1"/>
</dbReference>
<dbReference type="PANTHER" id="PTHR35894:SF7">
    <property type="entry name" value="GENERAL SECRETION PATHWAY PROTEIN A-RELATED"/>
    <property type="match status" value="1"/>
</dbReference>
<dbReference type="InterPro" id="IPR007730">
    <property type="entry name" value="SPOR-like_dom"/>
</dbReference>